<reference evidence="9" key="2">
    <citation type="submission" date="2020-04" db="EMBL/GenBank/DDBJ databases">
        <authorList>
            <consortium name="NCBI Genome Project"/>
        </authorList>
    </citation>
    <scope>NUCLEOTIDE SEQUENCE</scope>
    <source>
        <strain evidence="9">CBS 781.70</strain>
    </source>
</reference>
<reference evidence="7 9" key="1">
    <citation type="submission" date="2020-01" db="EMBL/GenBank/DDBJ databases">
        <authorList>
            <consortium name="DOE Joint Genome Institute"/>
            <person name="Haridas S."/>
            <person name="Albert R."/>
            <person name="Binder M."/>
            <person name="Bloem J."/>
            <person name="Labutti K."/>
            <person name="Salamov A."/>
            <person name="Andreopoulos B."/>
            <person name="Baker S.E."/>
            <person name="Barry K."/>
            <person name="Bills G."/>
            <person name="Bluhm B.H."/>
            <person name="Cannon C."/>
            <person name="Castanera R."/>
            <person name="Culley D.E."/>
            <person name="Daum C."/>
            <person name="Ezra D."/>
            <person name="Gonzalez J.B."/>
            <person name="Henrissat B."/>
            <person name="Kuo A."/>
            <person name="Liang C."/>
            <person name="Lipzen A."/>
            <person name="Lutzoni F."/>
            <person name="Magnuson J."/>
            <person name="Mondo S."/>
            <person name="Nolan M."/>
            <person name="Ohm R."/>
            <person name="Pangilinan J."/>
            <person name="Park H.-J."/>
            <person name="Ramirez L."/>
            <person name="Alfaro M."/>
            <person name="Sun H."/>
            <person name="Tritt A."/>
            <person name="Yoshinaga Y."/>
            <person name="Zwiers L.-H."/>
            <person name="Turgeon B.G."/>
            <person name="Goodwin S.B."/>
            <person name="Spatafora J.W."/>
            <person name="Crous P.W."/>
            <person name="Grigoriev I.V."/>
        </authorList>
    </citation>
    <scope>NUCLEOTIDE SEQUENCE</scope>
    <source>
        <strain evidence="7 9">CBS 781.70</strain>
    </source>
</reference>
<dbReference type="PANTHER" id="PTHR46015">
    <property type="entry name" value="ZGC:172121"/>
    <property type="match status" value="1"/>
</dbReference>
<keyword evidence="8" id="KW-1185">Reference proteome</keyword>
<keyword evidence="4 5" id="KW-0862">Zinc</keyword>
<reference evidence="9" key="3">
    <citation type="submission" date="2025-04" db="UniProtKB">
        <authorList>
            <consortium name="RefSeq"/>
        </authorList>
    </citation>
    <scope>IDENTIFICATION</scope>
    <source>
        <strain evidence="9">CBS 781.70</strain>
    </source>
</reference>
<dbReference type="NCBIfam" id="NF007020">
    <property type="entry name" value="PRK09485.1"/>
    <property type="match status" value="1"/>
</dbReference>
<accession>A0A6G1GGU6</accession>
<protein>
    <submittedName>
        <fullName evidence="7 9">Homocysteine methyltransferase</fullName>
    </submittedName>
</protein>
<sequence length="333" mass="35936">MDRDIEAKSTCGQIPESFPELLVLDGALSTRLESTLGSAALSTPLWSAPLPTSHPDLIRSIHLEAYLAGANVVTTASYQASPIGLAKHQGLSPEESASLIAKSAELAKSAREDAQTHLTAAGIPAPVLLVAGSVGPYGAYLANGAEYRGDYELPWPEFMDFHRPRIAALLDSGVDLLALETFPNWDEATAVLGLLETEFPMARCWLSFTTRPGHPEMIADGTCWDQILPPIERNEQIIAVGVNCIPPEEVGSALKSIVPNTSKNVFVYPNSGEAWDAESRHWIENDAATLDTWGRNVREWVALGASGIGGCCRTTSNHIRTIRKVANKAERKN</sequence>
<dbReference type="GO" id="GO:0046872">
    <property type="term" value="F:metal ion binding"/>
    <property type="evidence" value="ECO:0007669"/>
    <property type="project" value="UniProtKB-KW"/>
</dbReference>
<dbReference type="GeneID" id="54419050"/>
<dbReference type="GO" id="GO:0009086">
    <property type="term" value="P:methionine biosynthetic process"/>
    <property type="evidence" value="ECO:0007669"/>
    <property type="project" value="TreeGrafter"/>
</dbReference>
<dbReference type="PANTHER" id="PTHR46015:SF1">
    <property type="entry name" value="HOMOCYSTEINE S-METHYLTRANSFERASE-LIKE ISOFORM 1"/>
    <property type="match status" value="1"/>
</dbReference>
<evidence type="ECO:0000313" key="9">
    <source>
        <dbReference type="RefSeq" id="XP_033538956.1"/>
    </source>
</evidence>
<comment type="cofactor">
    <cofactor evidence="5">
        <name>Zn(2+)</name>
        <dbReference type="ChEBI" id="CHEBI:29105"/>
    </cofactor>
</comment>
<dbReference type="PROSITE" id="PS50970">
    <property type="entry name" value="HCY"/>
    <property type="match status" value="1"/>
</dbReference>
<proteinExistence type="predicted"/>
<evidence type="ECO:0000259" key="6">
    <source>
        <dbReference type="PROSITE" id="PS50970"/>
    </source>
</evidence>
<dbReference type="GO" id="GO:0033528">
    <property type="term" value="P:S-methylmethionine cycle"/>
    <property type="evidence" value="ECO:0007669"/>
    <property type="project" value="TreeGrafter"/>
</dbReference>
<evidence type="ECO:0000256" key="4">
    <source>
        <dbReference type="ARBA" id="ARBA00022833"/>
    </source>
</evidence>
<dbReference type="Gene3D" id="3.20.20.330">
    <property type="entry name" value="Homocysteine-binding-like domain"/>
    <property type="match status" value="1"/>
</dbReference>
<dbReference type="GO" id="GO:0032259">
    <property type="term" value="P:methylation"/>
    <property type="evidence" value="ECO:0007669"/>
    <property type="project" value="UniProtKB-KW"/>
</dbReference>
<evidence type="ECO:0000256" key="2">
    <source>
        <dbReference type="ARBA" id="ARBA00022679"/>
    </source>
</evidence>
<dbReference type="GO" id="GO:0008898">
    <property type="term" value="F:S-adenosylmethionine-homocysteine S-methyltransferase activity"/>
    <property type="evidence" value="ECO:0007669"/>
    <property type="project" value="TreeGrafter"/>
</dbReference>
<dbReference type="InterPro" id="IPR036589">
    <property type="entry name" value="HCY_dom_sf"/>
</dbReference>
<dbReference type="EMBL" id="ML975149">
    <property type="protein sequence ID" value="KAF1817325.1"/>
    <property type="molecule type" value="Genomic_DNA"/>
</dbReference>
<keyword evidence="3 5" id="KW-0479">Metal-binding</keyword>
<dbReference type="AlphaFoldDB" id="A0A6G1GGU6"/>
<organism evidence="7">
    <name type="scientific">Eremomyces bilateralis CBS 781.70</name>
    <dbReference type="NCBI Taxonomy" id="1392243"/>
    <lineage>
        <taxon>Eukaryota</taxon>
        <taxon>Fungi</taxon>
        <taxon>Dikarya</taxon>
        <taxon>Ascomycota</taxon>
        <taxon>Pezizomycotina</taxon>
        <taxon>Dothideomycetes</taxon>
        <taxon>Dothideomycetes incertae sedis</taxon>
        <taxon>Eremomycetales</taxon>
        <taxon>Eremomycetaceae</taxon>
        <taxon>Eremomyces</taxon>
    </lineage>
</organism>
<dbReference type="OrthoDB" id="261426at2759"/>
<dbReference type="RefSeq" id="XP_033538956.1">
    <property type="nucleotide sequence ID" value="XM_033678480.1"/>
</dbReference>
<name>A0A6G1GGU6_9PEZI</name>
<dbReference type="SUPFAM" id="SSF82282">
    <property type="entry name" value="Homocysteine S-methyltransferase"/>
    <property type="match status" value="1"/>
</dbReference>
<dbReference type="Proteomes" id="UP000504638">
    <property type="component" value="Unplaced"/>
</dbReference>
<feature type="binding site" evidence="5">
    <location>
        <position position="244"/>
    </location>
    <ligand>
        <name>Zn(2+)</name>
        <dbReference type="ChEBI" id="CHEBI:29105"/>
    </ligand>
</feature>
<keyword evidence="1 5" id="KW-0489">Methyltransferase</keyword>
<keyword evidence="2 5" id="KW-0808">Transferase</keyword>
<evidence type="ECO:0000313" key="7">
    <source>
        <dbReference type="EMBL" id="KAF1817325.1"/>
    </source>
</evidence>
<dbReference type="InterPro" id="IPR003726">
    <property type="entry name" value="HCY_dom"/>
</dbReference>
<evidence type="ECO:0000256" key="5">
    <source>
        <dbReference type="PROSITE-ProRule" id="PRU00333"/>
    </source>
</evidence>
<dbReference type="InterPro" id="IPR051486">
    <property type="entry name" value="Hcy_S-methyltransferase"/>
</dbReference>
<evidence type="ECO:0000313" key="8">
    <source>
        <dbReference type="Proteomes" id="UP000504638"/>
    </source>
</evidence>
<gene>
    <name evidence="7 9" type="ORF">P152DRAFT_453905</name>
</gene>
<feature type="binding site" evidence="5">
    <location>
        <position position="311"/>
    </location>
    <ligand>
        <name>Zn(2+)</name>
        <dbReference type="ChEBI" id="CHEBI:29105"/>
    </ligand>
</feature>
<feature type="binding site" evidence="5">
    <location>
        <position position="312"/>
    </location>
    <ligand>
        <name>Zn(2+)</name>
        <dbReference type="ChEBI" id="CHEBI:29105"/>
    </ligand>
</feature>
<evidence type="ECO:0000256" key="3">
    <source>
        <dbReference type="ARBA" id="ARBA00022723"/>
    </source>
</evidence>
<feature type="domain" description="Hcy-binding" evidence="6">
    <location>
        <begin position="10"/>
        <end position="326"/>
    </location>
</feature>
<dbReference type="Pfam" id="PF02574">
    <property type="entry name" value="S-methyl_trans"/>
    <property type="match status" value="1"/>
</dbReference>
<evidence type="ECO:0000256" key="1">
    <source>
        <dbReference type="ARBA" id="ARBA00022603"/>
    </source>
</evidence>